<name>A0ABV0J0N5_9NEIS</name>
<dbReference type="EMBL" id="JBDXMI010000007">
    <property type="protein sequence ID" value="MEO9387090.1"/>
    <property type="molecule type" value="Genomic_DNA"/>
</dbReference>
<gene>
    <name evidence="1" type="ORF">ABI908_23635</name>
</gene>
<sequence>MQNQNRAIEFQNIVFTALAAKAAQPTTRAHYDSENKNPDIACCFEKQSSVHFLRATTCDMLLSMGFEAKGFADALVSVPQKQIKRATQFLNALDAGDISLADKTSVVLLCTATRFENRLPKTELAYYALTGKGDESTSDLTHGVGFQKLFKTFATTCAGTATTQTSRSQGKNGFFHLLDMTAHDSEGNTVINIGSPLVAKFAQVAEKTLAKVWG</sequence>
<dbReference type="RefSeq" id="WP_347938062.1">
    <property type="nucleotide sequence ID" value="NZ_JBDXMI010000007.1"/>
</dbReference>
<accession>A0ABV0J0N5</accession>
<dbReference type="Proteomes" id="UP001462502">
    <property type="component" value="Unassembled WGS sequence"/>
</dbReference>
<evidence type="ECO:0000313" key="1">
    <source>
        <dbReference type="EMBL" id="MEO9387090.1"/>
    </source>
</evidence>
<proteinExistence type="predicted"/>
<keyword evidence="2" id="KW-1185">Reference proteome</keyword>
<comment type="caution">
    <text evidence="1">The sequence shown here is derived from an EMBL/GenBank/DDBJ whole genome shotgun (WGS) entry which is preliminary data.</text>
</comment>
<reference evidence="1 2" key="1">
    <citation type="submission" date="2024-05" db="EMBL/GenBank/DDBJ databases">
        <authorList>
            <person name="De Oliveira J.P."/>
            <person name="Noriler S.A."/>
            <person name="De Oliveira A.G."/>
            <person name="Sipoli D.S."/>
        </authorList>
    </citation>
    <scope>NUCLEOTIDE SEQUENCE [LARGE SCALE GENOMIC DNA]</scope>
    <source>
        <strain evidence="1 2">LABIM192</strain>
    </source>
</reference>
<organism evidence="1 2">
    <name type="scientific">Chromobacterium phragmitis</name>
    <dbReference type="NCBI Taxonomy" id="2202141"/>
    <lineage>
        <taxon>Bacteria</taxon>
        <taxon>Pseudomonadati</taxon>
        <taxon>Pseudomonadota</taxon>
        <taxon>Betaproteobacteria</taxon>
        <taxon>Neisseriales</taxon>
        <taxon>Chromobacteriaceae</taxon>
        <taxon>Chromobacterium</taxon>
    </lineage>
</organism>
<protein>
    <submittedName>
        <fullName evidence="1">Uncharacterized protein</fullName>
    </submittedName>
</protein>
<evidence type="ECO:0000313" key="2">
    <source>
        <dbReference type="Proteomes" id="UP001462502"/>
    </source>
</evidence>